<feature type="non-terminal residue" evidence="1">
    <location>
        <position position="1"/>
    </location>
</feature>
<dbReference type="PANTHER" id="PTHR46791:SF11">
    <property type="entry name" value="INTEGRASE CATALYTIC DOMAIN-CONTAINING PROTEIN"/>
    <property type="match status" value="1"/>
</dbReference>
<protein>
    <recommendedName>
        <fullName evidence="3">Transposase</fullName>
    </recommendedName>
</protein>
<evidence type="ECO:0000313" key="2">
    <source>
        <dbReference type="Proteomes" id="UP001469553"/>
    </source>
</evidence>
<accession>A0ABV0ZVH3</accession>
<evidence type="ECO:0008006" key="3">
    <source>
        <dbReference type="Google" id="ProtNLM"/>
    </source>
</evidence>
<dbReference type="PANTHER" id="PTHR46791">
    <property type="entry name" value="EXPRESSED PROTEIN"/>
    <property type="match status" value="1"/>
</dbReference>
<comment type="caution">
    <text evidence="1">The sequence shown here is derived from an EMBL/GenBank/DDBJ whole genome shotgun (WGS) entry which is preliminary data.</text>
</comment>
<dbReference type="Proteomes" id="UP001469553">
    <property type="component" value="Unassembled WGS sequence"/>
</dbReference>
<keyword evidence="2" id="KW-1185">Reference proteome</keyword>
<proteinExistence type="predicted"/>
<evidence type="ECO:0000313" key="1">
    <source>
        <dbReference type="EMBL" id="MEQ2309496.1"/>
    </source>
</evidence>
<sequence length="131" mass="15260">ERLKEVLHINLSVECISRLLRVSSRTIQRRMNEFGLSVRQKYNRISDDELDEAIQRIKTEMPTAGYRMVKGRLVSLGITVQWQRLTASMHRVDSLGILSRLTGLCCIVRRTYSVRGPQSLWHVDTNHKLIR</sequence>
<organism evidence="1 2">
    <name type="scientific">Ameca splendens</name>
    <dbReference type="NCBI Taxonomy" id="208324"/>
    <lineage>
        <taxon>Eukaryota</taxon>
        <taxon>Metazoa</taxon>
        <taxon>Chordata</taxon>
        <taxon>Craniata</taxon>
        <taxon>Vertebrata</taxon>
        <taxon>Euteleostomi</taxon>
        <taxon>Actinopterygii</taxon>
        <taxon>Neopterygii</taxon>
        <taxon>Teleostei</taxon>
        <taxon>Neoteleostei</taxon>
        <taxon>Acanthomorphata</taxon>
        <taxon>Ovalentaria</taxon>
        <taxon>Atherinomorphae</taxon>
        <taxon>Cyprinodontiformes</taxon>
        <taxon>Goodeidae</taxon>
        <taxon>Ameca</taxon>
    </lineage>
</organism>
<dbReference type="EMBL" id="JAHRIP010074000">
    <property type="protein sequence ID" value="MEQ2309496.1"/>
    <property type="molecule type" value="Genomic_DNA"/>
</dbReference>
<gene>
    <name evidence="1" type="ORF">AMECASPLE_039370</name>
</gene>
<name>A0ABV0ZVH3_9TELE</name>
<reference evidence="1 2" key="1">
    <citation type="submission" date="2021-06" db="EMBL/GenBank/DDBJ databases">
        <authorList>
            <person name="Palmer J.M."/>
        </authorList>
    </citation>
    <scope>NUCLEOTIDE SEQUENCE [LARGE SCALE GENOMIC DNA]</scope>
    <source>
        <strain evidence="1 2">AS_MEX2019</strain>
        <tissue evidence="1">Muscle</tissue>
    </source>
</reference>